<gene>
    <name evidence="3" type="ORF">AQJ46_37275</name>
</gene>
<evidence type="ECO:0000313" key="4">
    <source>
        <dbReference type="Proteomes" id="UP000053669"/>
    </source>
</evidence>
<dbReference type="AlphaFoldDB" id="A0A117QY95"/>
<organism evidence="3 4">
    <name type="scientific">Streptomyces canus</name>
    <dbReference type="NCBI Taxonomy" id="58343"/>
    <lineage>
        <taxon>Bacteria</taxon>
        <taxon>Bacillati</taxon>
        <taxon>Actinomycetota</taxon>
        <taxon>Actinomycetes</taxon>
        <taxon>Kitasatosporales</taxon>
        <taxon>Streptomycetaceae</taxon>
        <taxon>Streptomyces</taxon>
        <taxon>Streptomyces aurantiacus group</taxon>
    </lineage>
</organism>
<accession>A0A117QY95</accession>
<sequence length="123" mass="13783">MPQHEELVEKIEELQEEIAQLRQALVSHAVVDQAIGVVLALSGLRPDQGWEVLKTVSQRTNTKLRDVARHVVRWPDLRSLPSEIRPALRIALAEAHAAHGGRSLIRQEQRCKTYGRAPSGKSE</sequence>
<dbReference type="STRING" id="58343.AQJ46_37275"/>
<comment type="caution">
    <text evidence="3">The sequence shown here is derived from an EMBL/GenBank/DDBJ whole genome shotgun (WGS) entry which is preliminary data.</text>
</comment>
<dbReference type="PROSITE" id="PS50921">
    <property type="entry name" value="ANTAR"/>
    <property type="match status" value="1"/>
</dbReference>
<dbReference type="InterPro" id="IPR036388">
    <property type="entry name" value="WH-like_DNA-bd_sf"/>
</dbReference>
<dbReference type="GO" id="GO:0003723">
    <property type="term" value="F:RNA binding"/>
    <property type="evidence" value="ECO:0007669"/>
    <property type="project" value="InterPro"/>
</dbReference>
<keyword evidence="1" id="KW-0175">Coiled coil</keyword>
<dbReference type="RefSeq" id="WP_059209779.1">
    <property type="nucleotide sequence ID" value="NZ_KQ948670.1"/>
</dbReference>
<name>A0A117QY95_9ACTN</name>
<evidence type="ECO:0000259" key="2">
    <source>
        <dbReference type="PROSITE" id="PS50921"/>
    </source>
</evidence>
<evidence type="ECO:0000256" key="1">
    <source>
        <dbReference type="SAM" id="Coils"/>
    </source>
</evidence>
<protein>
    <recommendedName>
        <fullName evidence="2">ANTAR domain-containing protein</fullName>
    </recommendedName>
</protein>
<dbReference type="InterPro" id="IPR011006">
    <property type="entry name" value="CheY-like_superfamily"/>
</dbReference>
<proteinExistence type="predicted"/>
<evidence type="ECO:0000313" key="3">
    <source>
        <dbReference type="EMBL" id="KUN60856.1"/>
    </source>
</evidence>
<dbReference type="SMART" id="SM01012">
    <property type="entry name" value="ANTAR"/>
    <property type="match status" value="1"/>
</dbReference>
<dbReference type="EMBL" id="LMWU01000044">
    <property type="protein sequence ID" value="KUN60856.1"/>
    <property type="molecule type" value="Genomic_DNA"/>
</dbReference>
<feature type="coiled-coil region" evidence="1">
    <location>
        <begin position="4"/>
        <end position="31"/>
    </location>
</feature>
<dbReference type="Gene3D" id="1.10.10.10">
    <property type="entry name" value="Winged helix-like DNA-binding domain superfamily/Winged helix DNA-binding domain"/>
    <property type="match status" value="1"/>
</dbReference>
<dbReference type="Proteomes" id="UP000053669">
    <property type="component" value="Unassembled WGS sequence"/>
</dbReference>
<dbReference type="InterPro" id="IPR005561">
    <property type="entry name" value="ANTAR"/>
</dbReference>
<reference evidence="3 4" key="1">
    <citation type="submission" date="2015-10" db="EMBL/GenBank/DDBJ databases">
        <title>Draft genome sequence of Streptomyces canus DSM 40017, type strain for the species Streptomyces canus.</title>
        <authorList>
            <person name="Ruckert C."/>
            <person name="Winkler A."/>
            <person name="Kalinowski J."/>
            <person name="Kampfer P."/>
            <person name="Glaeser S."/>
        </authorList>
    </citation>
    <scope>NUCLEOTIDE SEQUENCE [LARGE SCALE GENOMIC DNA]</scope>
    <source>
        <strain evidence="3 4">DSM 40017</strain>
    </source>
</reference>
<dbReference type="Pfam" id="PF03861">
    <property type="entry name" value="ANTAR"/>
    <property type="match status" value="1"/>
</dbReference>
<feature type="domain" description="ANTAR" evidence="2">
    <location>
        <begin position="11"/>
        <end position="72"/>
    </location>
</feature>
<dbReference type="SUPFAM" id="SSF52172">
    <property type="entry name" value="CheY-like"/>
    <property type="match status" value="1"/>
</dbReference>